<sequence length="512" mass="56725">ADFTTTRHPGQKRTERQFDGVPMQAARGLASALDALLKPKTEKWFTGSTGDEELDDQPEVKAWLEEATDITYDQLYSPESRFLQRSAEVDNDLVVFGTGLLFIGERRGTGGLLFQSAPLASTWIVENSDGDIDTIFRRSMFTARQAEQKWGRDNIGTHTVEALTNNDPDKEFPFLQVVMPREERVAGQADKLNMPFASIIIDIKSEHKVGEGGFHEFPFAVPRWETSTGEVYGTSPAMIALPDVKTVMQQGKTLLRAGHIAVDPPTLRPSGAVISSLRNWPGGDMTYDPSLLMKTGGKNPVFPLVSGANIPLGREMQNDTRDQIWAAFFRNVLQLPTEGPQMTATEILERKSEFIRTIGPTFGRLEADYPAVVVERSFAILLRNDFFPEPPDALEGQNIEFRFVSPITRAQKQIEAASVPKTVADIEPLAALNPALLDNFDDDQITRDVAEANGMPQKWIRTTDDRDAIRQARAEAQAEAQQKDDLERLANAAPQVTGAVKDMIDITPQEAA</sequence>
<dbReference type="AlphaFoldDB" id="A0A0F9J041"/>
<dbReference type="GO" id="GO:0044423">
    <property type="term" value="C:virion component"/>
    <property type="evidence" value="ECO:0007669"/>
    <property type="project" value="UniProtKB-KW"/>
</dbReference>
<keyword evidence="6" id="KW-1160">Virus entry into host cell</keyword>
<proteinExistence type="predicted"/>
<dbReference type="Pfam" id="PF12236">
    <property type="entry name" value="Head-tail_con"/>
    <property type="match status" value="1"/>
</dbReference>
<keyword evidence="2" id="KW-1162">Viral penetration into host cytoplasm</keyword>
<organism evidence="7">
    <name type="scientific">marine sediment metagenome</name>
    <dbReference type="NCBI Taxonomy" id="412755"/>
    <lineage>
        <taxon>unclassified sequences</taxon>
        <taxon>metagenomes</taxon>
        <taxon>ecological metagenomes</taxon>
    </lineage>
</organism>
<accession>A0A0F9J041</accession>
<evidence type="ECO:0000256" key="2">
    <source>
        <dbReference type="ARBA" id="ARBA00022595"/>
    </source>
</evidence>
<feature type="non-terminal residue" evidence="7">
    <location>
        <position position="1"/>
    </location>
</feature>
<evidence type="ECO:0000256" key="5">
    <source>
        <dbReference type="ARBA" id="ARBA00023219"/>
    </source>
</evidence>
<name>A0A0F9J041_9ZZZZ</name>
<reference evidence="7" key="1">
    <citation type="journal article" date="2015" name="Nature">
        <title>Complex archaea that bridge the gap between prokaryotes and eukaryotes.</title>
        <authorList>
            <person name="Spang A."/>
            <person name="Saw J.H."/>
            <person name="Jorgensen S.L."/>
            <person name="Zaremba-Niedzwiedzka K."/>
            <person name="Martijn J."/>
            <person name="Lind A.E."/>
            <person name="van Eijk R."/>
            <person name="Schleper C."/>
            <person name="Guy L."/>
            <person name="Ettema T.J."/>
        </authorList>
    </citation>
    <scope>NUCLEOTIDE SEQUENCE</scope>
</reference>
<protein>
    <submittedName>
        <fullName evidence="7">Uncharacterized protein</fullName>
    </submittedName>
</protein>
<dbReference type="InterPro" id="IPR020991">
    <property type="entry name" value="Connector_podovirus"/>
</dbReference>
<evidence type="ECO:0000256" key="4">
    <source>
        <dbReference type="ARBA" id="ARBA00022844"/>
    </source>
</evidence>
<keyword evidence="5" id="KW-0231">Viral genome packaging</keyword>
<evidence type="ECO:0000256" key="1">
    <source>
        <dbReference type="ARBA" id="ARBA00004328"/>
    </source>
</evidence>
<keyword evidence="4" id="KW-0946">Virion</keyword>
<keyword evidence="3" id="KW-1188">Viral release from host cell</keyword>
<comment type="subcellular location">
    <subcellularLocation>
        <location evidence="1">Virion</location>
    </subcellularLocation>
</comment>
<evidence type="ECO:0000256" key="6">
    <source>
        <dbReference type="ARBA" id="ARBA00023296"/>
    </source>
</evidence>
<comment type="caution">
    <text evidence="7">The sequence shown here is derived from an EMBL/GenBank/DDBJ whole genome shotgun (WGS) entry which is preliminary data.</text>
</comment>
<dbReference type="EMBL" id="LAZR01019414">
    <property type="protein sequence ID" value="KKL92622.1"/>
    <property type="molecule type" value="Genomic_DNA"/>
</dbReference>
<gene>
    <name evidence="7" type="ORF">LCGC14_1882890</name>
</gene>
<dbReference type="GO" id="GO:0046718">
    <property type="term" value="P:symbiont entry into host cell"/>
    <property type="evidence" value="ECO:0007669"/>
    <property type="project" value="UniProtKB-KW"/>
</dbReference>
<evidence type="ECO:0000313" key="7">
    <source>
        <dbReference type="EMBL" id="KKL92622.1"/>
    </source>
</evidence>
<evidence type="ECO:0000256" key="3">
    <source>
        <dbReference type="ARBA" id="ARBA00022612"/>
    </source>
</evidence>